<gene>
    <name evidence="7" type="ORF">PLXY2_LOCUS5845</name>
</gene>
<feature type="transmembrane region" description="Helical" evidence="6">
    <location>
        <begin position="212"/>
        <end position="233"/>
    </location>
</feature>
<comment type="subcellular location">
    <subcellularLocation>
        <location evidence="1">Membrane</location>
        <topology evidence="1">Multi-pass membrane protein</topology>
    </subcellularLocation>
</comment>
<feature type="transmembrane region" description="Helical" evidence="6">
    <location>
        <begin position="462"/>
        <end position="484"/>
    </location>
</feature>
<feature type="transmembrane region" description="Helical" evidence="6">
    <location>
        <begin position="116"/>
        <end position="134"/>
    </location>
</feature>
<dbReference type="EMBL" id="CAJHNJ030000017">
    <property type="protein sequence ID" value="CAG9115775.1"/>
    <property type="molecule type" value="Genomic_DNA"/>
</dbReference>
<dbReference type="InterPro" id="IPR011701">
    <property type="entry name" value="MFS"/>
</dbReference>
<name>A0A8S4EJF9_PLUXY</name>
<evidence type="ECO:0000256" key="5">
    <source>
        <dbReference type="SAM" id="MobiDB-lite"/>
    </source>
</evidence>
<accession>A0A8S4EJF9</accession>
<keyword evidence="3 6" id="KW-1133">Transmembrane helix</keyword>
<dbReference type="GO" id="GO:0016020">
    <property type="term" value="C:membrane"/>
    <property type="evidence" value="ECO:0007669"/>
    <property type="project" value="UniProtKB-SubCell"/>
</dbReference>
<evidence type="ECO:0000256" key="1">
    <source>
        <dbReference type="ARBA" id="ARBA00004141"/>
    </source>
</evidence>
<feature type="transmembrane region" description="Helical" evidence="6">
    <location>
        <begin position="178"/>
        <end position="200"/>
    </location>
</feature>
<dbReference type="Pfam" id="PF07690">
    <property type="entry name" value="MFS_1"/>
    <property type="match status" value="1"/>
</dbReference>
<dbReference type="PANTHER" id="PTHR23507:SF1">
    <property type="entry name" value="FI18259P1-RELATED"/>
    <property type="match status" value="1"/>
</dbReference>
<feature type="transmembrane region" description="Helical" evidence="6">
    <location>
        <begin position="239"/>
        <end position="260"/>
    </location>
</feature>
<dbReference type="GO" id="GO:0022857">
    <property type="term" value="F:transmembrane transporter activity"/>
    <property type="evidence" value="ECO:0007669"/>
    <property type="project" value="InterPro"/>
</dbReference>
<dbReference type="Proteomes" id="UP000653454">
    <property type="component" value="Unassembled WGS sequence"/>
</dbReference>
<evidence type="ECO:0000256" key="3">
    <source>
        <dbReference type="ARBA" id="ARBA00022989"/>
    </source>
</evidence>
<dbReference type="AlphaFoldDB" id="A0A8S4EJF9"/>
<dbReference type="SUPFAM" id="SSF103473">
    <property type="entry name" value="MFS general substrate transporter"/>
    <property type="match status" value="1"/>
</dbReference>
<evidence type="ECO:0000256" key="2">
    <source>
        <dbReference type="ARBA" id="ARBA00022692"/>
    </source>
</evidence>
<dbReference type="PANTHER" id="PTHR23507">
    <property type="entry name" value="ZGC:174356"/>
    <property type="match status" value="1"/>
</dbReference>
<proteinExistence type="predicted"/>
<keyword evidence="2 6" id="KW-0812">Transmembrane</keyword>
<evidence type="ECO:0000313" key="7">
    <source>
        <dbReference type="EMBL" id="CAG9115775.1"/>
    </source>
</evidence>
<evidence type="ECO:0000256" key="6">
    <source>
        <dbReference type="SAM" id="Phobius"/>
    </source>
</evidence>
<feature type="transmembrane region" description="Helical" evidence="6">
    <location>
        <begin position="301"/>
        <end position="319"/>
    </location>
</feature>
<evidence type="ECO:0000256" key="4">
    <source>
        <dbReference type="ARBA" id="ARBA00023136"/>
    </source>
</evidence>
<dbReference type="KEGG" id="pxy:105392540"/>
<dbReference type="Gene3D" id="1.20.1250.20">
    <property type="entry name" value="MFS general substrate transporter like domains"/>
    <property type="match status" value="1"/>
</dbReference>
<keyword evidence="8" id="KW-1185">Reference proteome</keyword>
<comment type="caution">
    <text evidence="7">The sequence shown here is derived from an EMBL/GenBank/DDBJ whole genome shotgun (WGS) entry which is preliminary data.</text>
</comment>
<organism evidence="7 8">
    <name type="scientific">Plutella xylostella</name>
    <name type="common">Diamondback moth</name>
    <name type="synonym">Plutella maculipennis</name>
    <dbReference type="NCBI Taxonomy" id="51655"/>
    <lineage>
        <taxon>Eukaryota</taxon>
        <taxon>Metazoa</taxon>
        <taxon>Ecdysozoa</taxon>
        <taxon>Arthropoda</taxon>
        <taxon>Hexapoda</taxon>
        <taxon>Insecta</taxon>
        <taxon>Pterygota</taxon>
        <taxon>Neoptera</taxon>
        <taxon>Endopterygota</taxon>
        <taxon>Lepidoptera</taxon>
        <taxon>Glossata</taxon>
        <taxon>Ditrysia</taxon>
        <taxon>Yponomeutoidea</taxon>
        <taxon>Plutellidae</taxon>
        <taxon>Plutella</taxon>
    </lineage>
</organism>
<sequence length="513" mass="57674">MDSDSVSAGVKEHNGEVTESDPLRGNSDTENRNKSKGTMCSALRNITVEPTVLLFIFSSILTMLTSMNLSLEKACRVNLNYTEDICNRLKVRDTVGLETYEVDVQKLAAVATSWKSVLTSIIPSLVAIFVGSWTDRTGKRILFMVLPIIGQMLTCASNIVNAIFFYQLRLEVLVISEAIFEGIYGSWCLLLLVAYSYITAITTEKNRTFRMGITTFCVSIGFPLGMGLSGPLMKKFGYIATYGVAFGIQFINVVYTAIVLKDTKKTSEQRKHEGKGFKHLAGLFFDMSNVRDTFKVIYKDSARICLLLAVVSICYGTMYGETAVSYLLTRYRYNWDEVMYGYFQAYNFVTHTIGVLFSITVFSRRMQLPDAALGIISATSKVASSFVYGFAFTSTIFFIGPVVEILNGTILIAARSMLSKLVEPDDFGKVNSIFSLTENAMQLVYIPLYTRVYTATMQWFPGFMFLMTGGLMVPILIVFIWLLYEHRKQARRQQDPREMLNIDTNIVKQVVPE</sequence>
<feature type="transmembrane region" description="Helical" evidence="6">
    <location>
        <begin position="52"/>
        <end position="71"/>
    </location>
</feature>
<feature type="transmembrane region" description="Helical" evidence="6">
    <location>
        <begin position="339"/>
        <end position="359"/>
    </location>
</feature>
<keyword evidence="4 6" id="KW-0472">Membrane</keyword>
<feature type="transmembrane region" description="Helical" evidence="6">
    <location>
        <begin position="141"/>
        <end position="166"/>
    </location>
</feature>
<feature type="region of interest" description="Disordered" evidence="5">
    <location>
        <begin position="1"/>
        <end position="36"/>
    </location>
</feature>
<dbReference type="InterPro" id="IPR036259">
    <property type="entry name" value="MFS_trans_sf"/>
</dbReference>
<protein>
    <submittedName>
        <fullName evidence="7">(diamondback moth) hypothetical protein</fullName>
    </submittedName>
</protein>
<evidence type="ECO:0000313" key="8">
    <source>
        <dbReference type="Proteomes" id="UP000653454"/>
    </source>
</evidence>
<reference evidence="7" key="1">
    <citation type="submission" date="2020-11" db="EMBL/GenBank/DDBJ databases">
        <authorList>
            <person name="Whiteford S."/>
        </authorList>
    </citation>
    <scope>NUCLEOTIDE SEQUENCE</scope>
</reference>
<dbReference type="OrthoDB" id="3026777at2759"/>